<dbReference type="Gene3D" id="3.40.50.150">
    <property type="entry name" value="Vaccinia Virus protein VP39"/>
    <property type="match status" value="1"/>
</dbReference>
<protein>
    <recommendedName>
        <fullName evidence="3">Methyltransferase domain-containing protein</fullName>
    </recommendedName>
</protein>
<gene>
    <name evidence="1" type="ORF">GCM10007216_07380</name>
</gene>
<reference evidence="2" key="1">
    <citation type="journal article" date="2019" name="Int. J. Syst. Evol. Microbiol.">
        <title>The Global Catalogue of Microorganisms (GCM) 10K type strain sequencing project: providing services to taxonomists for standard genome sequencing and annotation.</title>
        <authorList>
            <consortium name="The Broad Institute Genomics Platform"/>
            <consortium name="The Broad Institute Genome Sequencing Center for Infectious Disease"/>
            <person name="Wu L."/>
            <person name="Ma J."/>
        </authorList>
    </citation>
    <scope>NUCLEOTIDE SEQUENCE [LARGE SCALE GENOMIC DNA]</scope>
    <source>
        <strain evidence="2">CCM 7282</strain>
    </source>
</reference>
<name>A0ABQ1NK95_9BACI</name>
<dbReference type="InterPro" id="IPR029063">
    <property type="entry name" value="SAM-dependent_MTases_sf"/>
</dbReference>
<evidence type="ECO:0000313" key="1">
    <source>
        <dbReference type="EMBL" id="GGC79429.1"/>
    </source>
</evidence>
<organism evidence="1 2">
    <name type="scientific">Thalassobacillus devorans</name>
    <dbReference type="NCBI Taxonomy" id="279813"/>
    <lineage>
        <taxon>Bacteria</taxon>
        <taxon>Bacillati</taxon>
        <taxon>Bacillota</taxon>
        <taxon>Bacilli</taxon>
        <taxon>Bacillales</taxon>
        <taxon>Bacillaceae</taxon>
        <taxon>Thalassobacillus</taxon>
    </lineage>
</organism>
<accession>A0ABQ1NK95</accession>
<evidence type="ECO:0000313" key="2">
    <source>
        <dbReference type="Proteomes" id="UP000619534"/>
    </source>
</evidence>
<dbReference type="Proteomes" id="UP000619534">
    <property type="component" value="Unassembled WGS sequence"/>
</dbReference>
<dbReference type="EMBL" id="BMCJ01000001">
    <property type="protein sequence ID" value="GGC79429.1"/>
    <property type="molecule type" value="Genomic_DNA"/>
</dbReference>
<keyword evidence="2" id="KW-1185">Reference proteome</keyword>
<comment type="caution">
    <text evidence="1">The sequence shown here is derived from an EMBL/GenBank/DDBJ whole genome shotgun (WGS) entry which is preliminary data.</text>
</comment>
<sequence>MTLPIAKATKGRVTAVDIQPEMFEMVAERAEKEGLYTLGKFNFVKGLKYKKILRLSP</sequence>
<dbReference type="SUPFAM" id="SSF53335">
    <property type="entry name" value="S-adenosyl-L-methionine-dependent methyltransferases"/>
    <property type="match status" value="1"/>
</dbReference>
<evidence type="ECO:0008006" key="3">
    <source>
        <dbReference type="Google" id="ProtNLM"/>
    </source>
</evidence>
<proteinExistence type="predicted"/>